<name>A0A5B7FF89_PORTR</name>
<evidence type="ECO:0000256" key="1">
    <source>
        <dbReference type="SAM" id="SignalP"/>
    </source>
</evidence>
<dbReference type="AlphaFoldDB" id="A0A5B7FF89"/>
<feature type="chain" id="PRO_5023019987" description="Secreted protein" evidence="1">
    <location>
        <begin position="28"/>
        <end position="76"/>
    </location>
</feature>
<dbReference type="Proteomes" id="UP000324222">
    <property type="component" value="Unassembled WGS sequence"/>
</dbReference>
<dbReference type="EMBL" id="VSRR010006180">
    <property type="protein sequence ID" value="MPC44215.1"/>
    <property type="molecule type" value="Genomic_DNA"/>
</dbReference>
<sequence>MMASKVRTAKQLLSFVLLALSFKKVLSTSAVFCGKEVTDWPVSPTPYIRLKSPTVGDFPYKWQPCHATSGGVIGKT</sequence>
<comment type="caution">
    <text evidence="2">The sequence shown here is derived from an EMBL/GenBank/DDBJ whole genome shotgun (WGS) entry which is preliminary data.</text>
</comment>
<reference evidence="2 3" key="1">
    <citation type="submission" date="2019-05" db="EMBL/GenBank/DDBJ databases">
        <title>Another draft genome of Portunus trituberculatus and its Hox gene families provides insights of decapod evolution.</title>
        <authorList>
            <person name="Jeong J.-H."/>
            <person name="Song I."/>
            <person name="Kim S."/>
            <person name="Choi T."/>
            <person name="Kim D."/>
            <person name="Ryu S."/>
            <person name="Kim W."/>
        </authorList>
    </citation>
    <scope>NUCLEOTIDE SEQUENCE [LARGE SCALE GENOMIC DNA]</scope>
    <source>
        <tissue evidence="2">Muscle</tissue>
    </source>
</reference>
<proteinExistence type="predicted"/>
<evidence type="ECO:0000313" key="3">
    <source>
        <dbReference type="Proteomes" id="UP000324222"/>
    </source>
</evidence>
<evidence type="ECO:0008006" key="4">
    <source>
        <dbReference type="Google" id="ProtNLM"/>
    </source>
</evidence>
<feature type="signal peptide" evidence="1">
    <location>
        <begin position="1"/>
        <end position="27"/>
    </location>
</feature>
<organism evidence="2 3">
    <name type="scientific">Portunus trituberculatus</name>
    <name type="common">Swimming crab</name>
    <name type="synonym">Neptunus trituberculatus</name>
    <dbReference type="NCBI Taxonomy" id="210409"/>
    <lineage>
        <taxon>Eukaryota</taxon>
        <taxon>Metazoa</taxon>
        <taxon>Ecdysozoa</taxon>
        <taxon>Arthropoda</taxon>
        <taxon>Crustacea</taxon>
        <taxon>Multicrustacea</taxon>
        <taxon>Malacostraca</taxon>
        <taxon>Eumalacostraca</taxon>
        <taxon>Eucarida</taxon>
        <taxon>Decapoda</taxon>
        <taxon>Pleocyemata</taxon>
        <taxon>Brachyura</taxon>
        <taxon>Eubrachyura</taxon>
        <taxon>Portunoidea</taxon>
        <taxon>Portunidae</taxon>
        <taxon>Portuninae</taxon>
        <taxon>Portunus</taxon>
    </lineage>
</organism>
<protein>
    <recommendedName>
        <fullName evidence="4">Secreted protein</fullName>
    </recommendedName>
</protein>
<evidence type="ECO:0000313" key="2">
    <source>
        <dbReference type="EMBL" id="MPC44215.1"/>
    </source>
</evidence>
<accession>A0A5B7FF89</accession>
<gene>
    <name evidence="2" type="ORF">E2C01_037881</name>
</gene>
<keyword evidence="1" id="KW-0732">Signal</keyword>
<keyword evidence="3" id="KW-1185">Reference proteome</keyword>